<dbReference type="Pfam" id="PF01068">
    <property type="entry name" value="DNA_ligase_A_M"/>
    <property type="match status" value="1"/>
</dbReference>
<evidence type="ECO:0000313" key="23">
    <source>
        <dbReference type="Proteomes" id="UP001595615"/>
    </source>
</evidence>
<keyword evidence="18" id="KW-0511">Multifunctional enzyme</keyword>
<evidence type="ECO:0000256" key="8">
    <source>
        <dbReference type="ARBA" id="ARBA00022741"/>
    </source>
</evidence>
<keyword evidence="14" id="KW-0238">DNA-binding</keyword>
<dbReference type="Pfam" id="PF21686">
    <property type="entry name" value="LigD_Prim-Pol"/>
    <property type="match status" value="1"/>
</dbReference>
<dbReference type="PANTHER" id="PTHR42705:SF2">
    <property type="entry name" value="BIFUNCTIONAL NON-HOMOLOGOUS END JOINING PROTEIN LIGD"/>
    <property type="match status" value="1"/>
</dbReference>
<dbReference type="InterPro" id="IPR014145">
    <property type="entry name" value="LigD_pol_dom"/>
</dbReference>
<dbReference type="InterPro" id="IPR052171">
    <property type="entry name" value="NHEJ_LigD"/>
</dbReference>
<dbReference type="Gene3D" id="3.90.920.10">
    <property type="entry name" value="DNA primase, PRIM domain"/>
    <property type="match status" value="1"/>
</dbReference>
<keyword evidence="12" id="KW-0067">ATP-binding</keyword>
<feature type="domain" description="ATP-dependent DNA ligase family profile" evidence="21">
    <location>
        <begin position="297"/>
        <end position="418"/>
    </location>
</feature>
<dbReference type="SUPFAM" id="SSF56091">
    <property type="entry name" value="DNA ligase/mRNA capping enzyme, catalytic domain"/>
    <property type="match status" value="1"/>
</dbReference>
<evidence type="ECO:0000256" key="14">
    <source>
        <dbReference type="ARBA" id="ARBA00023125"/>
    </source>
</evidence>
<dbReference type="Pfam" id="PF13298">
    <property type="entry name" value="LigD_N"/>
    <property type="match status" value="1"/>
</dbReference>
<evidence type="ECO:0000256" key="19">
    <source>
        <dbReference type="ARBA" id="ARBA00029943"/>
    </source>
</evidence>
<evidence type="ECO:0000256" key="6">
    <source>
        <dbReference type="ARBA" id="ARBA00022722"/>
    </source>
</evidence>
<dbReference type="Proteomes" id="UP001595615">
    <property type="component" value="Unassembled WGS sequence"/>
</dbReference>
<dbReference type="CDD" id="cd07971">
    <property type="entry name" value="OBF_DNA_ligase_LigD"/>
    <property type="match status" value="1"/>
</dbReference>
<dbReference type="InterPro" id="IPR014146">
    <property type="entry name" value="LigD_ligase_dom"/>
</dbReference>
<keyword evidence="11" id="KW-0269">Exonuclease</keyword>
<dbReference type="InterPro" id="IPR012340">
    <property type="entry name" value="NA-bd_OB-fold"/>
</dbReference>
<dbReference type="NCBIfam" id="TIGR02779">
    <property type="entry name" value="NHEJ_ligase_lig"/>
    <property type="match status" value="1"/>
</dbReference>
<keyword evidence="7" id="KW-0479">Metal-binding</keyword>
<keyword evidence="17" id="KW-0464">Manganese</keyword>
<comment type="catalytic activity">
    <reaction evidence="20">
        <text>ATP + (deoxyribonucleotide)n-3'-hydroxyl + 5'-phospho-(deoxyribonucleotide)m = (deoxyribonucleotide)n+m + AMP + diphosphate.</text>
        <dbReference type="EC" id="6.5.1.1"/>
    </reaction>
</comment>
<dbReference type="InterPro" id="IPR033651">
    <property type="entry name" value="PaeLigD_Pol-like"/>
</dbReference>
<name>A0ABV7XC59_9SPHN</name>
<dbReference type="SUPFAM" id="SSF50249">
    <property type="entry name" value="Nucleic acid-binding proteins"/>
    <property type="match status" value="1"/>
</dbReference>
<keyword evidence="6" id="KW-0540">Nuclease</keyword>
<evidence type="ECO:0000256" key="7">
    <source>
        <dbReference type="ARBA" id="ARBA00022723"/>
    </source>
</evidence>
<evidence type="ECO:0000256" key="4">
    <source>
        <dbReference type="ARBA" id="ARBA00022679"/>
    </source>
</evidence>
<evidence type="ECO:0000256" key="11">
    <source>
        <dbReference type="ARBA" id="ARBA00022839"/>
    </source>
</evidence>
<dbReference type="InterPro" id="IPR014144">
    <property type="entry name" value="LigD_PE_domain"/>
</dbReference>
<comment type="cofactor">
    <cofactor evidence="1">
        <name>Mn(2+)</name>
        <dbReference type="ChEBI" id="CHEBI:29035"/>
    </cofactor>
</comment>
<reference evidence="23" key="1">
    <citation type="journal article" date="2019" name="Int. J. Syst. Evol. Microbiol.">
        <title>The Global Catalogue of Microorganisms (GCM) 10K type strain sequencing project: providing services to taxonomists for standard genome sequencing and annotation.</title>
        <authorList>
            <consortium name="The Broad Institute Genomics Platform"/>
            <consortium name="The Broad Institute Genome Sequencing Center for Infectious Disease"/>
            <person name="Wu L."/>
            <person name="Ma J."/>
        </authorList>
    </citation>
    <scope>NUCLEOTIDE SEQUENCE [LARGE SCALE GENOMIC DNA]</scope>
    <source>
        <strain evidence="23">KCTC 42644</strain>
    </source>
</reference>
<keyword evidence="13" id="KW-0239">DNA-directed DNA polymerase</keyword>
<keyword evidence="15" id="KW-0233">DNA recombination</keyword>
<gene>
    <name evidence="22" type="primary">ligD</name>
    <name evidence="22" type="ORF">ACFOMD_09600</name>
</gene>
<evidence type="ECO:0000256" key="10">
    <source>
        <dbReference type="ARBA" id="ARBA00022801"/>
    </source>
</evidence>
<proteinExistence type="predicted"/>
<sequence>MAARAKDALSAYNAKRDFKKTPEPPGKVAVRTGDRFIVQKHAATRLHYDFRLEIDGVLKSWAVTRGPSCNPDDKRLAVRTEDHPMSYASFEGSIPKGEYGGGTVMLWDDGSWEPLHDPREGLESGKLHFRLKGKRMKGEWLLVRLKPDKPGGRENWLLRKVEDKFASSDTDLTADNVTSIKTGRSMADIAEGVKPKRATKAAPPPKFRDVQLATLADVPPAGSQWVHEVKYDGYRCLLVKSGDKVAAYTRKGNDWTEEFGSIARAAAAIDAQSAAIDGEVVALDDKGMPSFSKLQNALKDGGELKFFAFDLLELDGTDLTHLPLLDRKARLQPLIADVGDPLLYSDHIAGDGEQVLQTLCKFGGEGIVSKRGDGKYIGKRSTSWLKVKCVKRQEFVIGGWSKSDKGRGFASLLLGTYEGGKLKYAGRVGTGFDAKTIADIAKRMKPLTVDKPAFDKLTADARRGAQWIKPQLVAEVAFGEITPDGLVRHGSFIGLRADKPAKEIGLDKAVTVDGELNRSGVHISSPDKVMFPELGATKRELVDYYEAVAEAMLPHVAGRPLSLVRCPQGRGKECFFQKHDSGIFPAGVRQVRIDETKGKAQPYVYIDNVQGLIACLQMGTLEFHIWGSRIDHLERPDRLVIDLDPDEGLGFDAVREAAKEVKKRLADHGLDCWPLLTGGKGLHLVAPLAPKHDWEAVKAFAKNFAEEMAGAHPDRFTSKMSKAGRAGRIFIDWLRNQRGATAIAPFSTRARLNAPIAVPVSWRELAKVEGSSFTIADVKAALRHARHAVLASKQEIPS</sequence>
<keyword evidence="23" id="KW-1185">Reference proteome</keyword>
<dbReference type="EMBL" id="JBHRXV010000008">
    <property type="protein sequence ID" value="MFC3712824.1"/>
    <property type="molecule type" value="Genomic_DNA"/>
</dbReference>
<keyword evidence="3 22" id="KW-0436">Ligase</keyword>
<keyword evidence="9" id="KW-0227">DNA damage</keyword>
<organism evidence="22 23">
    <name type="scientific">Sphingoaurantiacus capsulatus</name>
    <dbReference type="NCBI Taxonomy" id="1771310"/>
    <lineage>
        <taxon>Bacteria</taxon>
        <taxon>Pseudomonadati</taxon>
        <taxon>Pseudomonadota</taxon>
        <taxon>Alphaproteobacteria</taxon>
        <taxon>Sphingomonadales</taxon>
        <taxon>Sphingosinicellaceae</taxon>
        <taxon>Sphingoaurantiacus</taxon>
    </lineage>
</organism>
<dbReference type="PROSITE" id="PS50160">
    <property type="entry name" value="DNA_LIGASE_A3"/>
    <property type="match status" value="1"/>
</dbReference>
<keyword evidence="16" id="KW-0234">DNA repair</keyword>
<dbReference type="Gene3D" id="3.30.1490.70">
    <property type="match status" value="1"/>
</dbReference>
<dbReference type="Gene3D" id="2.40.50.140">
    <property type="entry name" value="Nucleic acid-binding proteins"/>
    <property type="match status" value="1"/>
</dbReference>
<keyword evidence="4" id="KW-0808">Transferase</keyword>
<dbReference type="GO" id="GO:0003910">
    <property type="term" value="F:DNA ligase (ATP) activity"/>
    <property type="evidence" value="ECO:0007669"/>
    <property type="project" value="UniProtKB-EC"/>
</dbReference>
<evidence type="ECO:0000256" key="13">
    <source>
        <dbReference type="ARBA" id="ARBA00022932"/>
    </source>
</evidence>
<evidence type="ECO:0000256" key="16">
    <source>
        <dbReference type="ARBA" id="ARBA00023204"/>
    </source>
</evidence>
<dbReference type="InterPro" id="IPR012309">
    <property type="entry name" value="DNA_ligase_ATP-dep_C"/>
</dbReference>
<evidence type="ECO:0000259" key="21">
    <source>
        <dbReference type="PROSITE" id="PS50160"/>
    </source>
</evidence>
<dbReference type="InterPro" id="IPR014143">
    <property type="entry name" value="NHEJ_ligase_prk"/>
</dbReference>
<evidence type="ECO:0000256" key="2">
    <source>
        <dbReference type="ARBA" id="ARBA00012727"/>
    </source>
</evidence>
<dbReference type="EC" id="6.5.1.1" evidence="2"/>
<dbReference type="InterPro" id="IPR012310">
    <property type="entry name" value="DNA_ligase_ATP-dep_cent"/>
</dbReference>
<evidence type="ECO:0000256" key="20">
    <source>
        <dbReference type="ARBA" id="ARBA00034003"/>
    </source>
</evidence>
<dbReference type="PANTHER" id="PTHR42705">
    <property type="entry name" value="BIFUNCTIONAL NON-HOMOLOGOUS END JOINING PROTEIN LIGD"/>
    <property type="match status" value="1"/>
</dbReference>
<evidence type="ECO:0000313" key="22">
    <source>
        <dbReference type="EMBL" id="MFC3712824.1"/>
    </source>
</evidence>
<dbReference type="CDD" id="cd04862">
    <property type="entry name" value="PaeLigD_Pol_like"/>
    <property type="match status" value="1"/>
</dbReference>
<protein>
    <recommendedName>
        <fullName evidence="2">DNA ligase (ATP)</fullName>
        <ecNumber evidence="2">6.5.1.1</ecNumber>
    </recommendedName>
    <alternativeName>
        <fullName evidence="19">NHEJ DNA polymerase</fullName>
    </alternativeName>
</protein>
<keyword evidence="10" id="KW-0378">Hydrolase</keyword>
<dbReference type="NCBIfam" id="TIGR02778">
    <property type="entry name" value="ligD_pol"/>
    <property type="match status" value="1"/>
</dbReference>
<evidence type="ECO:0000256" key="5">
    <source>
        <dbReference type="ARBA" id="ARBA00022695"/>
    </source>
</evidence>
<dbReference type="Gene3D" id="3.30.470.30">
    <property type="entry name" value="DNA ligase/mRNA capping enzyme"/>
    <property type="match status" value="1"/>
</dbReference>
<evidence type="ECO:0000256" key="1">
    <source>
        <dbReference type="ARBA" id="ARBA00001936"/>
    </source>
</evidence>
<evidence type="ECO:0000256" key="12">
    <source>
        <dbReference type="ARBA" id="ARBA00022840"/>
    </source>
</evidence>
<evidence type="ECO:0000256" key="17">
    <source>
        <dbReference type="ARBA" id="ARBA00023211"/>
    </source>
</evidence>
<evidence type="ECO:0000256" key="3">
    <source>
        <dbReference type="ARBA" id="ARBA00022598"/>
    </source>
</evidence>
<keyword evidence="8" id="KW-0547">Nucleotide-binding</keyword>
<dbReference type="NCBIfam" id="TIGR02776">
    <property type="entry name" value="NHEJ_ligase_prk"/>
    <property type="match status" value="1"/>
</dbReference>
<evidence type="ECO:0000256" key="18">
    <source>
        <dbReference type="ARBA" id="ARBA00023268"/>
    </source>
</evidence>
<comment type="caution">
    <text evidence="22">The sequence shown here is derived from an EMBL/GenBank/DDBJ whole genome shotgun (WGS) entry which is preliminary data.</text>
</comment>
<keyword evidence="5" id="KW-0548">Nucleotidyltransferase</keyword>
<dbReference type="RefSeq" id="WP_380860467.1">
    <property type="nucleotide sequence ID" value="NZ_JBHRXV010000008.1"/>
</dbReference>
<evidence type="ECO:0000256" key="9">
    <source>
        <dbReference type="ARBA" id="ARBA00022763"/>
    </source>
</evidence>
<dbReference type="CDD" id="cd07906">
    <property type="entry name" value="Adenylation_DNA_ligase_LigD_LigC"/>
    <property type="match status" value="1"/>
</dbReference>
<evidence type="ECO:0000256" key="15">
    <source>
        <dbReference type="ARBA" id="ARBA00023172"/>
    </source>
</evidence>
<dbReference type="Pfam" id="PF04679">
    <property type="entry name" value="DNA_ligase_A_C"/>
    <property type="match status" value="1"/>
</dbReference>
<accession>A0ABV7XC59</accession>
<dbReference type="NCBIfam" id="TIGR02777">
    <property type="entry name" value="LigD_PE_dom"/>
    <property type="match status" value="1"/>
</dbReference>